<dbReference type="GO" id="GO:0061799">
    <property type="term" value="F:cyclic pyranopterin monophosphate synthase activity"/>
    <property type="evidence" value="ECO:0007669"/>
    <property type="project" value="UniProtKB-EC"/>
</dbReference>
<reference evidence="9 10" key="1">
    <citation type="submission" date="2024-09" db="EMBL/GenBank/DDBJ databases">
        <authorList>
            <person name="Sun Q."/>
            <person name="Mori K."/>
        </authorList>
    </citation>
    <scope>NUCLEOTIDE SEQUENCE [LARGE SCALE GENOMIC DNA]</scope>
    <source>
        <strain evidence="9 10">CCM 8543</strain>
    </source>
</reference>
<comment type="similarity">
    <text evidence="7">Belongs to the MoaC family.</text>
</comment>
<comment type="caution">
    <text evidence="9">The sequence shown here is derived from an EMBL/GenBank/DDBJ whole genome shotgun (WGS) entry which is preliminary data.</text>
</comment>
<keyword evidence="10" id="KW-1185">Reference proteome</keyword>
<dbReference type="EMBL" id="JBHLXD010000011">
    <property type="protein sequence ID" value="MFC0208477.1"/>
    <property type="molecule type" value="Genomic_DNA"/>
</dbReference>
<name>A0ABV6D783_9HYPH</name>
<evidence type="ECO:0000256" key="3">
    <source>
        <dbReference type="ARBA" id="ARBA00012575"/>
    </source>
</evidence>
<evidence type="ECO:0000259" key="8">
    <source>
        <dbReference type="Pfam" id="PF01967"/>
    </source>
</evidence>
<evidence type="ECO:0000313" key="9">
    <source>
        <dbReference type="EMBL" id="MFC0208477.1"/>
    </source>
</evidence>
<organism evidence="9 10">
    <name type="scientific">Chelativorans intermedius</name>
    <dbReference type="NCBI Taxonomy" id="515947"/>
    <lineage>
        <taxon>Bacteria</taxon>
        <taxon>Pseudomonadati</taxon>
        <taxon>Pseudomonadota</taxon>
        <taxon>Alphaproteobacteria</taxon>
        <taxon>Hyphomicrobiales</taxon>
        <taxon>Phyllobacteriaceae</taxon>
        <taxon>Chelativorans</taxon>
    </lineage>
</organism>
<protein>
    <recommendedName>
        <fullName evidence="3 7">Cyclic pyranopterin monophosphate synthase</fullName>
        <ecNumber evidence="3 7">4.6.1.17</ecNumber>
    </recommendedName>
    <alternativeName>
        <fullName evidence="7">Molybdenum cofactor biosynthesis protein C</fullName>
    </alternativeName>
</protein>
<evidence type="ECO:0000256" key="1">
    <source>
        <dbReference type="ARBA" id="ARBA00001637"/>
    </source>
</evidence>
<dbReference type="RefSeq" id="WP_261521509.1">
    <property type="nucleotide sequence ID" value="NZ_JAODNW010000019.1"/>
</dbReference>
<evidence type="ECO:0000313" key="10">
    <source>
        <dbReference type="Proteomes" id="UP001589755"/>
    </source>
</evidence>
<gene>
    <name evidence="7 9" type="primary">moaC</name>
    <name evidence="9" type="ORF">ACFFJ2_08710</name>
</gene>
<evidence type="ECO:0000256" key="4">
    <source>
        <dbReference type="ARBA" id="ARBA00023150"/>
    </source>
</evidence>
<dbReference type="Gene3D" id="3.30.70.640">
    <property type="entry name" value="Molybdopterin cofactor biosynthesis C (MoaC) domain"/>
    <property type="match status" value="1"/>
</dbReference>
<dbReference type="Pfam" id="PF01967">
    <property type="entry name" value="MoaC"/>
    <property type="match status" value="1"/>
</dbReference>
<accession>A0ABV6D783</accession>
<dbReference type="InterPro" id="IPR002820">
    <property type="entry name" value="Mopterin_CF_biosynth-C_dom"/>
</dbReference>
<dbReference type="InterPro" id="IPR036522">
    <property type="entry name" value="MoaC_sf"/>
</dbReference>
<dbReference type="SUPFAM" id="SSF55040">
    <property type="entry name" value="Molybdenum cofactor biosynthesis protein C, MoaC"/>
    <property type="match status" value="1"/>
</dbReference>
<feature type="binding site" evidence="7">
    <location>
        <begin position="81"/>
        <end position="83"/>
    </location>
    <ligand>
        <name>substrate</name>
    </ligand>
</feature>
<feature type="domain" description="Molybdopterin cofactor biosynthesis C (MoaC)" evidence="8">
    <location>
        <begin position="21"/>
        <end position="156"/>
    </location>
</feature>
<evidence type="ECO:0000256" key="2">
    <source>
        <dbReference type="ARBA" id="ARBA00005046"/>
    </source>
</evidence>
<dbReference type="CDD" id="cd01420">
    <property type="entry name" value="MoaC_PE"/>
    <property type="match status" value="1"/>
</dbReference>
<dbReference type="InterPro" id="IPR047594">
    <property type="entry name" value="MoaC_bact/euk"/>
</dbReference>
<dbReference type="Proteomes" id="UP001589755">
    <property type="component" value="Unassembled WGS sequence"/>
</dbReference>
<dbReference type="NCBIfam" id="TIGR00581">
    <property type="entry name" value="moaC"/>
    <property type="match status" value="1"/>
</dbReference>
<dbReference type="InterPro" id="IPR050105">
    <property type="entry name" value="MoCo_biosynth_MoaA/MoaC"/>
</dbReference>
<dbReference type="EC" id="4.6.1.17" evidence="3 7"/>
<sequence>MAGDAAKDRLTHLAADGRAQMVDVGDKPETARTAVAAGTVTMAPETLRAILAGNAKKGDVIAVARLAGIMAAKKTHDLIPLCHPLPLTRVNVDIVPDERLPGLRVEAMARVTGKTGVEMEALTAVSVACLTIYDMAKALDRGMVIGAVRLLEKSGGKSGDWRAEESGGR</sequence>
<keyword evidence="4 7" id="KW-0501">Molybdenum cofactor biosynthesis</keyword>
<comment type="catalytic activity">
    <reaction evidence="1 7">
        <text>(8S)-3',8-cyclo-7,8-dihydroguanosine 5'-triphosphate = cyclic pyranopterin phosphate + diphosphate</text>
        <dbReference type="Rhea" id="RHEA:49580"/>
        <dbReference type="ChEBI" id="CHEBI:33019"/>
        <dbReference type="ChEBI" id="CHEBI:59648"/>
        <dbReference type="ChEBI" id="CHEBI:131766"/>
        <dbReference type="EC" id="4.6.1.17"/>
    </reaction>
</comment>
<proteinExistence type="inferred from homology"/>
<dbReference type="HAMAP" id="MF_01224_B">
    <property type="entry name" value="MoaC_B"/>
    <property type="match status" value="1"/>
</dbReference>
<keyword evidence="5 7" id="KW-0456">Lyase</keyword>
<evidence type="ECO:0000256" key="6">
    <source>
        <dbReference type="ARBA" id="ARBA00055087"/>
    </source>
</evidence>
<dbReference type="InterPro" id="IPR023045">
    <property type="entry name" value="MoaC"/>
</dbReference>
<comment type="pathway">
    <text evidence="2 7">Cofactor biosynthesis; molybdopterin biosynthesis.</text>
</comment>
<comment type="subunit">
    <text evidence="7">Homohexamer; trimer of dimers.</text>
</comment>
<evidence type="ECO:0000256" key="7">
    <source>
        <dbReference type="HAMAP-Rule" id="MF_01224"/>
    </source>
</evidence>
<evidence type="ECO:0000256" key="5">
    <source>
        <dbReference type="ARBA" id="ARBA00023239"/>
    </source>
</evidence>
<feature type="binding site" evidence="7">
    <location>
        <begin position="119"/>
        <end position="120"/>
    </location>
    <ligand>
        <name>substrate</name>
    </ligand>
</feature>
<comment type="function">
    <text evidence="6 7">Catalyzes the conversion of (8S)-3',8-cyclo-7,8-dihydroguanosine 5'-triphosphate to cyclic pyranopterin monophosphate (cPMP).</text>
</comment>
<dbReference type="PANTHER" id="PTHR22960">
    <property type="entry name" value="MOLYBDOPTERIN COFACTOR SYNTHESIS PROTEIN A"/>
    <property type="match status" value="1"/>
</dbReference>
<feature type="active site" evidence="7">
    <location>
        <position position="134"/>
    </location>
</feature>
<dbReference type="NCBIfam" id="NF006870">
    <property type="entry name" value="PRK09364.1"/>
    <property type="match status" value="1"/>
</dbReference>